<reference evidence="5 6" key="1">
    <citation type="submission" date="2020-04" db="EMBL/GenBank/DDBJ databases">
        <title>Genome sequencing of novel species.</title>
        <authorList>
            <person name="Heo J."/>
            <person name="Kim S.-J."/>
            <person name="Kim J.-S."/>
            <person name="Hong S.-B."/>
            <person name="Kwon S.-W."/>
        </authorList>
    </citation>
    <scope>NUCLEOTIDE SEQUENCE [LARGE SCALE GENOMIC DNA]</scope>
    <source>
        <strain evidence="5 6">MFER-1</strain>
    </source>
</reference>
<organism evidence="5 6">
    <name type="scientific">Cohnella herbarum</name>
    <dbReference type="NCBI Taxonomy" id="2728023"/>
    <lineage>
        <taxon>Bacteria</taxon>
        <taxon>Bacillati</taxon>
        <taxon>Bacillota</taxon>
        <taxon>Bacilli</taxon>
        <taxon>Bacillales</taxon>
        <taxon>Paenibacillaceae</taxon>
        <taxon>Cohnella</taxon>
    </lineage>
</organism>
<dbReference type="RefSeq" id="WP_169278068.1">
    <property type="nucleotide sequence ID" value="NZ_CP051680.1"/>
</dbReference>
<dbReference type="SUPFAM" id="SSF51735">
    <property type="entry name" value="NAD(P)-binding Rossmann-fold domains"/>
    <property type="match status" value="1"/>
</dbReference>
<evidence type="ECO:0000313" key="6">
    <source>
        <dbReference type="Proteomes" id="UP000502248"/>
    </source>
</evidence>
<dbReference type="InterPro" id="IPR036291">
    <property type="entry name" value="NAD(P)-bd_dom_sf"/>
</dbReference>
<evidence type="ECO:0000256" key="1">
    <source>
        <dbReference type="ARBA" id="ARBA00010928"/>
    </source>
</evidence>
<feature type="domain" description="Gfo/Idh/MocA-like oxidoreductase N-terminal" evidence="3">
    <location>
        <begin position="8"/>
        <end position="123"/>
    </location>
</feature>
<dbReference type="KEGG" id="cheb:HH215_00240"/>
<evidence type="ECO:0000259" key="4">
    <source>
        <dbReference type="Pfam" id="PF22725"/>
    </source>
</evidence>
<dbReference type="EMBL" id="CP051680">
    <property type="protein sequence ID" value="QJD81762.1"/>
    <property type="molecule type" value="Genomic_DNA"/>
</dbReference>
<sequence>MAEARTIGWGIAGPGGISKQFAKDLVHAKGARLVAVAGRSLEKAQAFAKEFDVDRAYGSMNELADDSEVDIVYIGTLHPAHRENALTFLRAGKAVLCEKPFTMNAAEAEEIIRFAKDNRVFLMEAMWTRYLPPIRQVRQWLNESAIGEVRMVKADFGFNIGWHPESRLLDPNLGGGTLLDAGIYPVSFASMVFGGQPQKIMSSAKIGATGVDEQFSLLLEYEGGRTAALNGAVQLGLVNDAYIFGTQGYIHVPVFLAARSATLHIAGKDPVIFEDDRTVAGYAYEAEEAMACLREGRTESTVMPLSETLDIMTTLDRIRQQWNLRYPFE</sequence>
<dbReference type="SUPFAM" id="SSF55347">
    <property type="entry name" value="Glyceraldehyde-3-phosphate dehydrogenase-like, C-terminal domain"/>
    <property type="match status" value="1"/>
</dbReference>
<dbReference type="Gene3D" id="3.30.360.10">
    <property type="entry name" value="Dihydrodipicolinate Reductase, domain 2"/>
    <property type="match status" value="1"/>
</dbReference>
<evidence type="ECO:0000256" key="2">
    <source>
        <dbReference type="ARBA" id="ARBA00023002"/>
    </source>
</evidence>
<gene>
    <name evidence="5" type="ORF">HH215_00240</name>
</gene>
<dbReference type="GO" id="GO:0016491">
    <property type="term" value="F:oxidoreductase activity"/>
    <property type="evidence" value="ECO:0007669"/>
    <property type="project" value="UniProtKB-KW"/>
</dbReference>
<dbReference type="Gene3D" id="3.40.50.720">
    <property type="entry name" value="NAD(P)-binding Rossmann-like Domain"/>
    <property type="match status" value="1"/>
</dbReference>
<protein>
    <submittedName>
        <fullName evidence="5">Gfo/Idh/MocA family oxidoreductase</fullName>
    </submittedName>
</protein>
<dbReference type="InterPro" id="IPR000683">
    <property type="entry name" value="Gfo/Idh/MocA-like_OxRdtase_N"/>
</dbReference>
<dbReference type="AlphaFoldDB" id="A0A7Z2VEZ4"/>
<proteinExistence type="inferred from homology"/>
<keyword evidence="2" id="KW-0560">Oxidoreductase</keyword>
<comment type="similarity">
    <text evidence="1">Belongs to the Gfo/Idh/MocA family.</text>
</comment>
<dbReference type="Pfam" id="PF01408">
    <property type="entry name" value="GFO_IDH_MocA"/>
    <property type="match status" value="1"/>
</dbReference>
<dbReference type="PANTHER" id="PTHR22604:SF105">
    <property type="entry name" value="TRANS-1,2-DIHYDROBENZENE-1,2-DIOL DEHYDROGENASE"/>
    <property type="match status" value="1"/>
</dbReference>
<dbReference type="InterPro" id="IPR050984">
    <property type="entry name" value="Gfo/Idh/MocA_domain"/>
</dbReference>
<dbReference type="PANTHER" id="PTHR22604">
    <property type="entry name" value="OXIDOREDUCTASES"/>
    <property type="match status" value="1"/>
</dbReference>
<dbReference type="Pfam" id="PF22725">
    <property type="entry name" value="GFO_IDH_MocA_C3"/>
    <property type="match status" value="1"/>
</dbReference>
<dbReference type="InterPro" id="IPR055170">
    <property type="entry name" value="GFO_IDH_MocA-like_dom"/>
</dbReference>
<dbReference type="Proteomes" id="UP000502248">
    <property type="component" value="Chromosome"/>
</dbReference>
<keyword evidence="6" id="KW-1185">Reference proteome</keyword>
<feature type="domain" description="GFO/IDH/MocA-like oxidoreductase" evidence="4">
    <location>
        <begin position="134"/>
        <end position="250"/>
    </location>
</feature>
<accession>A0A7Z2VEZ4</accession>
<dbReference type="GO" id="GO:0000166">
    <property type="term" value="F:nucleotide binding"/>
    <property type="evidence" value="ECO:0007669"/>
    <property type="project" value="InterPro"/>
</dbReference>
<evidence type="ECO:0000313" key="5">
    <source>
        <dbReference type="EMBL" id="QJD81762.1"/>
    </source>
</evidence>
<name>A0A7Z2VEZ4_9BACL</name>
<evidence type="ECO:0000259" key="3">
    <source>
        <dbReference type="Pfam" id="PF01408"/>
    </source>
</evidence>